<dbReference type="Proteomes" id="UP000246121">
    <property type="component" value="Unassembled WGS sequence"/>
</dbReference>
<proteinExistence type="inferred from homology"/>
<evidence type="ECO:0000256" key="5">
    <source>
        <dbReference type="ARBA" id="ARBA00022679"/>
    </source>
</evidence>
<protein>
    <recommendedName>
        <fullName evidence="7">Aspartate aminotransferase</fullName>
        <ecNumber evidence="7">2.6.1.1</ecNumber>
    </recommendedName>
</protein>
<dbReference type="PRINTS" id="PR00799">
    <property type="entry name" value="TRANSAMINASE"/>
</dbReference>
<accession>A0A2V2V3D7</accession>
<comment type="cofactor">
    <cofactor evidence="1">
        <name>pyridoxal 5'-phosphate</name>
        <dbReference type="ChEBI" id="CHEBI:597326"/>
    </cofactor>
</comment>
<evidence type="ECO:0000313" key="9">
    <source>
        <dbReference type="EMBL" id="PWU90042.1"/>
    </source>
</evidence>
<dbReference type="EMBL" id="PRFA01000054">
    <property type="protein sequence ID" value="PWU90042.1"/>
    <property type="molecule type" value="Genomic_DNA"/>
</dbReference>
<dbReference type="VEuPathDB" id="TriTrypDB:TcCLB.503841.70"/>
<comment type="catalytic activity">
    <reaction evidence="7">
        <text>L-aspartate + 2-oxoglutarate = oxaloacetate + L-glutamate</text>
        <dbReference type="Rhea" id="RHEA:21824"/>
        <dbReference type="ChEBI" id="CHEBI:16452"/>
        <dbReference type="ChEBI" id="CHEBI:16810"/>
        <dbReference type="ChEBI" id="CHEBI:29985"/>
        <dbReference type="ChEBI" id="CHEBI:29991"/>
        <dbReference type="EC" id="2.6.1.1"/>
    </reaction>
</comment>
<dbReference type="VEuPathDB" id="TriTrypDB:Tc_MARK_3859"/>
<evidence type="ECO:0000256" key="4">
    <source>
        <dbReference type="ARBA" id="ARBA00022576"/>
    </source>
</evidence>
<comment type="similarity">
    <text evidence="2">Belongs to the class-I pyridoxal-phosphate-dependent aminotransferase family.</text>
</comment>
<sequence length="404" mass="44869">MAIRCLWNNVAALPADPIFSASLVAKNAPEPKVDLIIGAYRDAEGHPYPLRAVRKAEQRLLEMNVDKEYLPMSGYAPFIEESLKIAYGDSVARENLVGVQGLSGTGSLSIGACFLARVLSPKTPVYISDPTWPNHYAVMAAANLTDLRKYRYYDSAKRCIDFDGLLEDLNLAPEGSIVILHACAHNPTGMDPTHEQWNKILEVFQARRLIPFFDSAYQGYATGSLDNDAYSIRLFARQGMEMLLAQSYSKNMGLYAERVGVCSVVTADPKKAPLIKSQLETIVRSQYSTPPAHGARVAYLVLSDSELRAGWEQELQVMSTRVLEMRQALYDGLKRLGTPGSWEHIIQQVGMFSYLGLTKAQCEKLIERRVFVLPSGRANMAGLTKRTVELLVKGIDDVVRTVME</sequence>
<keyword evidence="5 7" id="KW-0808">Transferase</keyword>
<organism evidence="9 10">
    <name type="scientific">Trypanosoma cruzi</name>
    <dbReference type="NCBI Taxonomy" id="5693"/>
    <lineage>
        <taxon>Eukaryota</taxon>
        <taxon>Discoba</taxon>
        <taxon>Euglenozoa</taxon>
        <taxon>Kinetoplastea</taxon>
        <taxon>Metakinetoplastina</taxon>
        <taxon>Trypanosomatida</taxon>
        <taxon>Trypanosomatidae</taxon>
        <taxon>Trypanosoma</taxon>
        <taxon>Schizotrypanum</taxon>
    </lineage>
</organism>
<dbReference type="VEuPathDB" id="TriTrypDB:TcYC6_0081270"/>
<feature type="domain" description="Aminotransferase class I/classII large" evidence="8">
    <location>
        <begin position="31"/>
        <end position="395"/>
    </location>
</feature>
<evidence type="ECO:0000256" key="7">
    <source>
        <dbReference type="RuleBase" id="RU000480"/>
    </source>
</evidence>
<dbReference type="InterPro" id="IPR015424">
    <property type="entry name" value="PyrdxlP-dep_Trfase"/>
</dbReference>
<dbReference type="EC" id="2.6.1.1" evidence="7"/>
<dbReference type="GO" id="GO:0004069">
    <property type="term" value="F:L-aspartate:2-oxoglutarate aminotransferase activity"/>
    <property type="evidence" value="ECO:0007669"/>
    <property type="project" value="UniProtKB-EC"/>
</dbReference>
<dbReference type="InterPro" id="IPR004838">
    <property type="entry name" value="NHTrfase_class1_PyrdxlP-BS"/>
</dbReference>
<dbReference type="OrthoDB" id="6752799at2759"/>
<dbReference type="AlphaFoldDB" id="A0A2V2V3D7"/>
<dbReference type="VEuPathDB" id="TriTrypDB:TCDM_03633"/>
<dbReference type="VEuPathDB" id="TriTrypDB:TcBrA4_0098570"/>
<dbReference type="VEuPathDB" id="TriTrypDB:TcCL_NonESM09354"/>
<dbReference type="InterPro" id="IPR000796">
    <property type="entry name" value="Asp_trans"/>
</dbReference>
<dbReference type="InterPro" id="IPR015421">
    <property type="entry name" value="PyrdxlP-dep_Trfase_major"/>
</dbReference>
<evidence type="ECO:0000313" key="10">
    <source>
        <dbReference type="Proteomes" id="UP000246121"/>
    </source>
</evidence>
<dbReference type="Gene3D" id="3.90.1150.10">
    <property type="entry name" value="Aspartate Aminotransferase, domain 1"/>
    <property type="match status" value="1"/>
</dbReference>
<dbReference type="GO" id="GO:0006520">
    <property type="term" value="P:amino acid metabolic process"/>
    <property type="evidence" value="ECO:0007669"/>
    <property type="project" value="InterPro"/>
</dbReference>
<dbReference type="VEuPathDB" id="TriTrypDB:BCY84_19634"/>
<dbReference type="NCBIfam" id="NF006719">
    <property type="entry name" value="PRK09257.1"/>
    <property type="match status" value="1"/>
</dbReference>
<comment type="miscellaneous">
    <text evidence="7">In eukaryotes there are cytoplasmic, mitochondrial and chloroplastic isozymes.</text>
</comment>
<dbReference type="Gene3D" id="3.40.640.10">
    <property type="entry name" value="Type I PLP-dependent aspartate aminotransferase-like (Major domain)"/>
    <property type="match status" value="1"/>
</dbReference>
<comment type="subunit">
    <text evidence="3 7">Homodimer.</text>
</comment>
<dbReference type="Pfam" id="PF00155">
    <property type="entry name" value="Aminotran_1_2"/>
    <property type="match status" value="1"/>
</dbReference>
<dbReference type="PANTHER" id="PTHR11879">
    <property type="entry name" value="ASPARTATE AMINOTRANSFERASE"/>
    <property type="match status" value="1"/>
</dbReference>
<dbReference type="FunFam" id="3.40.640.10:FF:000066">
    <property type="entry name" value="Aspartate aminotransferase"/>
    <property type="match status" value="1"/>
</dbReference>
<keyword evidence="6" id="KW-0663">Pyridoxal phosphate</keyword>
<evidence type="ECO:0000256" key="1">
    <source>
        <dbReference type="ARBA" id="ARBA00001933"/>
    </source>
</evidence>
<dbReference type="PROSITE" id="PS00105">
    <property type="entry name" value="AA_TRANSFER_CLASS_1"/>
    <property type="match status" value="1"/>
</dbReference>
<evidence type="ECO:0000256" key="3">
    <source>
        <dbReference type="ARBA" id="ARBA00011738"/>
    </source>
</evidence>
<evidence type="ECO:0000256" key="6">
    <source>
        <dbReference type="ARBA" id="ARBA00022898"/>
    </source>
</evidence>
<dbReference type="PANTHER" id="PTHR11879:SF55">
    <property type="entry name" value="GLUTAMATE OXALOACETATE TRANSAMINASE 1, ISOFORM B"/>
    <property type="match status" value="1"/>
</dbReference>
<comment type="caution">
    <text evidence="9">The sequence shown here is derived from an EMBL/GenBank/DDBJ whole genome shotgun (WGS) entry which is preliminary data.</text>
</comment>
<dbReference type="VEuPathDB" id="TriTrypDB:C3747_62g188"/>
<gene>
    <name evidence="9" type="ORF">C4B63_54g69</name>
</gene>
<name>A0A2V2V3D7_TRYCR</name>
<dbReference type="InterPro" id="IPR004839">
    <property type="entry name" value="Aminotransferase_I/II_large"/>
</dbReference>
<keyword evidence="4 7" id="KW-0032">Aminotransferase</keyword>
<dbReference type="VEuPathDB" id="TriTrypDB:TCSYLVIO_005115"/>
<dbReference type="VEuPathDB" id="TriTrypDB:TcCLB.503679.10"/>
<dbReference type="InterPro" id="IPR015422">
    <property type="entry name" value="PyrdxlP-dep_Trfase_small"/>
</dbReference>
<evidence type="ECO:0000256" key="2">
    <source>
        <dbReference type="ARBA" id="ARBA00007441"/>
    </source>
</evidence>
<dbReference type="GO" id="GO:0030170">
    <property type="term" value="F:pyridoxal phosphate binding"/>
    <property type="evidence" value="ECO:0007669"/>
    <property type="project" value="InterPro"/>
</dbReference>
<dbReference type="VEuPathDB" id="TriTrypDB:C4B63_54g69"/>
<dbReference type="VEuPathDB" id="TriTrypDB:ECC02_006423"/>
<dbReference type="CDD" id="cd00609">
    <property type="entry name" value="AAT_like"/>
    <property type="match status" value="1"/>
</dbReference>
<dbReference type="SUPFAM" id="SSF53383">
    <property type="entry name" value="PLP-dependent transferases"/>
    <property type="match status" value="1"/>
</dbReference>
<reference evidence="9 10" key="1">
    <citation type="journal article" date="2018" name="Microb. Genom.">
        <title>Expanding an expanded genome: long-read sequencing of Trypanosoma cruzi.</title>
        <authorList>
            <person name="Berna L."/>
            <person name="Rodriguez M."/>
            <person name="Chiribao M.L."/>
            <person name="Parodi-Talice A."/>
            <person name="Pita S."/>
            <person name="Rijo G."/>
            <person name="Alvarez-Valin F."/>
            <person name="Robello C."/>
        </authorList>
    </citation>
    <scope>NUCLEOTIDE SEQUENCE [LARGE SCALE GENOMIC DNA]</scope>
    <source>
        <strain evidence="9 10">Dm28c</strain>
    </source>
</reference>
<evidence type="ECO:0000259" key="8">
    <source>
        <dbReference type="Pfam" id="PF00155"/>
    </source>
</evidence>
<dbReference type="VEuPathDB" id="TriTrypDB:TcG_03879"/>